<dbReference type="Pfam" id="PF00255">
    <property type="entry name" value="GSHPx"/>
    <property type="match status" value="1"/>
</dbReference>
<dbReference type="PROSITE" id="PS00763">
    <property type="entry name" value="GLUTATHIONE_PEROXID_2"/>
    <property type="match status" value="1"/>
</dbReference>
<keyword evidence="3 5" id="KW-0560">Oxidoreductase</keyword>
<dbReference type="InterPro" id="IPR036249">
    <property type="entry name" value="Thioredoxin-like_sf"/>
</dbReference>
<accession>A0A8B7ZEP8</accession>
<comment type="similarity">
    <text evidence="1 5">Belongs to the glutathione peroxidase family.</text>
</comment>
<sequence>MAAYTTRRSTCQKHLRFLCTIFVVIASTFPAPVSAAYDFYSFSADDPRGVEVSLNVFRGKPALVVNVASECGYTEGHYEDLVWLSKQPEMNERLHILAFPCNQFGQQEPASNQEILDFVQKTYGVTFPVFGKIDVIGKYAHPAYIYLSTDASGKQPTWNFWKYLVDRQGRVIDAWEPTTSVREIYDFLVAATQTRSGRRDEF</sequence>
<dbReference type="InterPro" id="IPR000889">
    <property type="entry name" value="Glutathione_peroxidase"/>
</dbReference>
<evidence type="ECO:0000256" key="5">
    <source>
        <dbReference type="RuleBase" id="RU000499"/>
    </source>
</evidence>
<evidence type="ECO:0000256" key="2">
    <source>
        <dbReference type="ARBA" id="ARBA00022559"/>
    </source>
</evidence>
<dbReference type="PANTHER" id="PTHR11592:SF78">
    <property type="entry name" value="GLUTATHIONE PEROXIDASE"/>
    <property type="match status" value="1"/>
</dbReference>
<protein>
    <recommendedName>
        <fullName evidence="5">Glutathione peroxidase</fullName>
    </recommendedName>
</protein>
<keyword evidence="6" id="KW-0732">Signal</keyword>
<dbReference type="CTD" id="2882"/>
<dbReference type="KEGG" id="aplc:110985165"/>
<organism evidence="7 8">
    <name type="scientific">Acanthaster planci</name>
    <name type="common">Crown-of-thorns starfish</name>
    <dbReference type="NCBI Taxonomy" id="133434"/>
    <lineage>
        <taxon>Eukaryota</taxon>
        <taxon>Metazoa</taxon>
        <taxon>Echinodermata</taxon>
        <taxon>Eleutherozoa</taxon>
        <taxon>Asterozoa</taxon>
        <taxon>Asteroidea</taxon>
        <taxon>Valvatacea</taxon>
        <taxon>Valvatida</taxon>
        <taxon>Acanthasteridae</taxon>
        <taxon>Acanthaster</taxon>
    </lineage>
</organism>
<dbReference type="PANTHER" id="PTHR11592">
    <property type="entry name" value="GLUTATHIONE PEROXIDASE"/>
    <property type="match status" value="1"/>
</dbReference>
<dbReference type="GeneID" id="110985165"/>
<evidence type="ECO:0000313" key="7">
    <source>
        <dbReference type="Proteomes" id="UP000694845"/>
    </source>
</evidence>
<keyword evidence="7" id="KW-1185">Reference proteome</keyword>
<dbReference type="GO" id="GO:0006979">
    <property type="term" value="P:response to oxidative stress"/>
    <property type="evidence" value="ECO:0007669"/>
    <property type="project" value="InterPro"/>
</dbReference>
<dbReference type="InterPro" id="IPR029760">
    <property type="entry name" value="GPX_CS"/>
</dbReference>
<evidence type="ECO:0000313" key="8">
    <source>
        <dbReference type="RefSeq" id="XP_022101691.1"/>
    </source>
</evidence>
<dbReference type="GO" id="GO:0004601">
    <property type="term" value="F:peroxidase activity"/>
    <property type="evidence" value="ECO:0007669"/>
    <property type="project" value="UniProtKB-KW"/>
</dbReference>
<dbReference type="PIRSF" id="PIRSF000303">
    <property type="entry name" value="Glutathion_perox"/>
    <property type="match status" value="1"/>
</dbReference>
<dbReference type="OMA" id="QCGLTKQ"/>
<dbReference type="Gene3D" id="3.40.30.10">
    <property type="entry name" value="Glutaredoxin"/>
    <property type="match status" value="1"/>
</dbReference>
<dbReference type="AlphaFoldDB" id="A0A8B7ZEP8"/>
<evidence type="ECO:0000256" key="6">
    <source>
        <dbReference type="SAM" id="SignalP"/>
    </source>
</evidence>
<evidence type="ECO:0000256" key="4">
    <source>
        <dbReference type="PIRSR" id="PIRSR000303-1"/>
    </source>
</evidence>
<dbReference type="Proteomes" id="UP000694845">
    <property type="component" value="Unplaced"/>
</dbReference>
<feature type="chain" id="PRO_5034794386" description="Glutathione peroxidase" evidence="6">
    <location>
        <begin position="36"/>
        <end position="202"/>
    </location>
</feature>
<dbReference type="RefSeq" id="XP_022101691.1">
    <property type="nucleotide sequence ID" value="XM_022245999.1"/>
</dbReference>
<gene>
    <name evidence="8" type="primary">LOC110985165</name>
</gene>
<dbReference type="CDD" id="cd00340">
    <property type="entry name" value="GSH_Peroxidase"/>
    <property type="match status" value="1"/>
</dbReference>
<evidence type="ECO:0000256" key="1">
    <source>
        <dbReference type="ARBA" id="ARBA00006926"/>
    </source>
</evidence>
<feature type="active site" evidence="4">
    <location>
        <position position="71"/>
    </location>
</feature>
<feature type="signal peptide" evidence="6">
    <location>
        <begin position="1"/>
        <end position="35"/>
    </location>
</feature>
<dbReference type="PROSITE" id="PS51355">
    <property type="entry name" value="GLUTATHIONE_PEROXID_3"/>
    <property type="match status" value="1"/>
</dbReference>
<proteinExistence type="inferred from homology"/>
<dbReference type="SUPFAM" id="SSF52833">
    <property type="entry name" value="Thioredoxin-like"/>
    <property type="match status" value="1"/>
</dbReference>
<reference evidence="8" key="1">
    <citation type="submission" date="2025-08" db="UniProtKB">
        <authorList>
            <consortium name="RefSeq"/>
        </authorList>
    </citation>
    <scope>IDENTIFICATION</scope>
</reference>
<dbReference type="OrthoDB" id="446890at2759"/>
<name>A0A8B7ZEP8_ACAPL</name>
<evidence type="ECO:0000256" key="3">
    <source>
        <dbReference type="ARBA" id="ARBA00023002"/>
    </source>
</evidence>
<keyword evidence="2 5" id="KW-0575">Peroxidase</keyword>
<dbReference type="PRINTS" id="PR01011">
    <property type="entry name" value="GLUTPROXDASE"/>
</dbReference>